<keyword evidence="6" id="KW-0472">Membrane</keyword>
<feature type="transmembrane region" description="Helical" evidence="6">
    <location>
        <begin position="139"/>
        <end position="165"/>
    </location>
</feature>
<evidence type="ECO:0000313" key="10">
    <source>
        <dbReference type="RefSeq" id="XP_019707280.1"/>
    </source>
</evidence>
<dbReference type="GO" id="GO:0004467">
    <property type="term" value="F:long-chain fatty acid-CoA ligase activity"/>
    <property type="evidence" value="ECO:0007669"/>
    <property type="project" value="TreeGrafter"/>
</dbReference>
<keyword evidence="3" id="KW-0436">Ligase</keyword>
<dbReference type="PROSITE" id="PS00455">
    <property type="entry name" value="AMP_BINDING"/>
    <property type="match status" value="1"/>
</dbReference>
<dbReference type="Pfam" id="PF00501">
    <property type="entry name" value="AMP-binding"/>
    <property type="match status" value="1"/>
</dbReference>
<evidence type="ECO:0000256" key="2">
    <source>
        <dbReference type="ARBA" id="ARBA00012959"/>
    </source>
</evidence>
<dbReference type="GO" id="GO:0046949">
    <property type="term" value="P:fatty-acyl-CoA biosynthetic process"/>
    <property type="evidence" value="ECO:0007669"/>
    <property type="project" value="TreeGrafter"/>
</dbReference>
<evidence type="ECO:0000259" key="8">
    <source>
        <dbReference type="Pfam" id="PF13193"/>
    </source>
</evidence>
<name>A0A6J0PK15_ELAGV</name>
<dbReference type="PANTHER" id="PTHR24096">
    <property type="entry name" value="LONG-CHAIN-FATTY-ACID--COA LIGASE"/>
    <property type="match status" value="1"/>
</dbReference>
<dbReference type="Proteomes" id="UP000504607">
    <property type="component" value="Chromosome 7"/>
</dbReference>
<dbReference type="AlphaFoldDB" id="A0A6J0PK15"/>
<accession>A0A6J0PK15</accession>
<reference evidence="10" key="1">
    <citation type="submission" date="2025-08" db="UniProtKB">
        <authorList>
            <consortium name="RefSeq"/>
        </authorList>
    </citation>
    <scope>IDENTIFICATION</scope>
</reference>
<comment type="similarity">
    <text evidence="1">Belongs to the ATP-dependent AMP-binding enzyme family.</text>
</comment>
<dbReference type="InParanoid" id="A0A6J0PK15"/>
<evidence type="ECO:0000256" key="5">
    <source>
        <dbReference type="ARBA" id="ARBA00034252"/>
    </source>
</evidence>
<dbReference type="RefSeq" id="XP_019707280.1">
    <property type="nucleotide sequence ID" value="XM_019851721.1"/>
</dbReference>
<dbReference type="Gene3D" id="3.30.300.30">
    <property type="match status" value="1"/>
</dbReference>
<keyword evidence="6" id="KW-0812">Transmembrane</keyword>
<dbReference type="Gene3D" id="3.40.50.12780">
    <property type="entry name" value="N-terminal domain of ligase-like"/>
    <property type="match status" value="1"/>
</dbReference>
<keyword evidence="9" id="KW-1185">Reference proteome</keyword>
<evidence type="ECO:0000313" key="9">
    <source>
        <dbReference type="Proteomes" id="UP000504607"/>
    </source>
</evidence>
<evidence type="ECO:0000256" key="3">
    <source>
        <dbReference type="ARBA" id="ARBA00022598"/>
    </source>
</evidence>
<feature type="transmembrane region" description="Helical" evidence="6">
    <location>
        <begin position="186"/>
        <end position="205"/>
    </location>
</feature>
<keyword evidence="4" id="KW-0547">Nucleotide-binding</keyword>
<comment type="catalytic activity">
    <reaction evidence="5">
        <text>(E)-4-coumarate + ATP + CoA = (E)-4-coumaroyl-CoA + AMP + diphosphate</text>
        <dbReference type="Rhea" id="RHEA:19641"/>
        <dbReference type="ChEBI" id="CHEBI:12876"/>
        <dbReference type="ChEBI" id="CHEBI:30616"/>
        <dbReference type="ChEBI" id="CHEBI:33019"/>
        <dbReference type="ChEBI" id="CHEBI:57287"/>
        <dbReference type="ChEBI" id="CHEBI:85008"/>
        <dbReference type="ChEBI" id="CHEBI:456215"/>
        <dbReference type="EC" id="6.2.1.12"/>
    </reaction>
    <physiologicalReaction direction="left-to-right" evidence="5">
        <dbReference type="Rhea" id="RHEA:19642"/>
    </physiologicalReaction>
</comment>
<dbReference type="SUPFAM" id="SSF56801">
    <property type="entry name" value="Acetyl-CoA synthetase-like"/>
    <property type="match status" value="1"/>
</dbReference>
<dbReference type="InterPro" id="IPR042099">
    <property type="entry name" value="ANL_N_sf"/>
</dbReference>
<keyword evidence="4" id="KW-0067">ATP-binding</keyword>
<dbReference type="InterPro" id="IPR045851">
    <property type="entry name" value="AMP-bd_C_sf"/>
</dbReference>
<gene>
    <name evidence="10" type="primary">LOC105049351</name>
</gene>
<evidence type="ECO:0000256" key="4">
    <source>
        <dbReference type="ARBA" id="ARBA00022840"/>
    </source>
</evidence>
<dbReference type="GO" id="GO:0009698">
    <property type="term" value="P:phenylpropanoid metabolic process"/>
    <property type="evidence" value="ECO:0007669"/>
    <property type="project" value="UniProtKB-ARBA"/>
</dbReference>
<dbReference type="FunFam" id="3.30.300.30:FF:000007">
    <property type="entry name" value="4-coumarate--CoA ligase 2"/>
    <property type="match status" value="1"/>
</dbReference>
<dbReference type="OrthoDB" id="10253869at2759"/>
<keyword evidence="6" id="KW-1133">Transmembrane helix</keyword>
<dbReference type="EC" id="6.2.1.12" evidence="2"/>
<dbReference type="InterPro" id="IPR000873">
    <property type="entry name" value="AMP-dep_synth/lig_dom"/>
</dbReference>
<evidence type="ECO:0000259" key="7">
    <source>
        <dbReference type="Pfam" id="PF00501"/>
    </source>
</evidence>
<dbReference type="PANTHER" id="PTHR24096:SF389">
    <property type="entry name" value="4-COUMARATE--COA LIGASE-LIKE 1"/>
    <property type="match status" value="1"/>
</dbReference>
<dbReference type="Pfam" id="PF13193">
    <property type="entry name" value="AMP-binding_C"/>
    <property type="match status" value="1"/>
</dbReference>
<evidence type="ECO:0000256" key="1">
    <source>
        <dbReference type="ARBA" id="ARBA00006432"/>
    </source>
</evidence>
<protein>
    <recommendedName>
        <fullName evidence="2">4-coumarate--CoA ligase</fullName>
        <ecNumber evidence="2">6.2.1.12</ecNumber>
    </recommendedName>
</protein>
<dbReference type="InterPro" id="IPR025110">
    <property type="entry name" value="AMP-bd_C"/>
</dbReference>
<feature type="domain" description="AMP-dependent synthetase/ligase" evidence="7">
    <location>
        <begin position="78"/>
        <end position="318"/>
    </location>
</feature>
<dbReference type="FunCoup" id="A0A6J0PK15">
    <property type="interactions" value="952"/>
</dbReference>
<dbReference type="GO" id="GO:0005524">
    <property type="term" value="F:ATP binding"/>
    <property type="evidence" value="ECO:0007669"/>
    <property type="project" value="UniProtKB-KW"/>
</dbReference>
<feature type="domain" description="AMP-binding enzyme C-terminal" evidence="8">
    <location>
        <begin position="369"/>
        <end position="444"/>
    </location>
</feature>
<dbReference type="GO" id="GO:0016207">
    <property type="term" value="F:4-coumarate-CoA ligase activity"/>
    <property type="evidence" value="ECO:0007669"/>
    <property type="project" value="UniProtKB-EC"/>
</dbReference>
<evidence type="ECO:0000256" key="6">
    <source>
        <dbReference type="SAM" id="Phobius"/>
    </source>
</evidence>
<dbReference type="InterPro" id="IPR020845">
    <property type="entry name" value="AMP-binding_CS"/>
</dbReference>
<sequence length="473" mass="51426">MAGMMSPVSHIVMGPGEAPRLYRGWYLGGFEVLGSEASARPPPYAYRSKSGTLRSVKDLGVPIIVVGERQVADAISWDDLLEASDRAGPSEVEEKVTQGDLCALPYSSGTTGLSKGVMLTHRNLVANLCSSLFSVGPDMIGHVTMLGLMPFFHIYGITGICCASLRNKGKVVVMDRFELRAFLHALIAHQVHFVPIVPAIMLAMVKSPIVDEFDLGTLQLRTVMTAAAPLAPELLAAFEDKFPGVQVQEAYGLTEHSCITLTHGDPRKGHSIAKKNSVGFILPNLEVKFVDPNTGRSLPKNTPGEVCVRSQCVMQGYYKNREETARTVDREGWLHTGDVGYIDDDGDVFIVDRIKELIKFKGFQVAPAELEAILLSHPSVDDAAVFALPDEEAGEIPAACVVMCPHAKDSEEAIMKYVASNVATYKRIRVLHFVDSIPKSASGKILRRLLRENVAKKSTSQESTPNSVKGIPQ</sequence>
<dbReference type="GO" id="GO:0106290">
    <property type="term" value="F:trans-cinnamate-CoA ligase activity"/>
    <property type="evidence" value="ECO:0007669"/>
    <property type="project" value="UniProtKB-ARBA"/>
</dbReference>
<proteinExistence type="inferred from homology"/>
<organism evidence="9 10">
    <name type="scientific">Elaeis guineensis var. tenera</name>
    <name type="common">Oil palm</name>
    <dbReference type="NCBI Taxonomy" id="51953"/>
    <lineage>
        <taxon>Eukaryota</taxon>
        <taxon>Viridiplantae</taxon>
        <taxon>Streptophyta</taxon>
        <taxon>Embryophyta</taxon>
        <taxon>Tracheophyta</taxon>
        <taxon>Spermatophyta</taxon>
        <taxon>Magnoliopsida</taxon>
        <taxon>Liliopsida</taxon>
        <taxon>Arecaceae</taxon>
        <taxon>Arecoideae</taxon>
        <taxon>Cocoseae</taxon>
        <taxon>Elaeidinae</taxon>
        <taxon>Elaeis</taxon>
    </lineage>
</organism>